<dbReference type="Pfam" id="PF08659">
    <property type="entry name" value="KR"/>
    <property type="match status" value="1"/>
</dbReference>
<name>A0A060ZD42_9ACTN</name>
<dbReference type="Pfam" id="PF00107">
    <property type="entry name" value="ADH_zinc_N"/>
    <property type="match status" value="1"/>
</dbReference>
<dbReference type="GO" id="GO:0004312">
    <property type="term" value="F:fatty acid synthase activity"/>
    <property type="evidence" value="ECO:0007669"/>
    <property type="project" value="TreeGrafter"/>
</dbReference>
<dbReference type="InterPro" id="IPR055123">
    <property type="entry name" value="SpnB-like_Rossmann"/>
</dbReference>
<dbReference type="Pfam" id="PF00550">
    <property type="entry name" value="PP-binding"/>
    <property type="match status" value="1"/>
</dbReference>
<dbReference type="Pfam" id="PF02801">
    <property type="entry name" value="Ketoacyl-synt_C"/>
    <property type="match status" value="1"/>
</dbReference>
<dbReference type="InterPro" id="IPR050091">
    <property type="entry name" value="PKS_NRPS_Biosynth_Enz"/>
</dbReference>
<dbReference type="InterPro" id="IPR020806">
    <property type="entry name" value="PKS_PP-bd"/>
</dbReference>
<evidence type="ECO:0000256" key="6">
    <source>
        <dbReference type="ARBA" id="ARBA00023268"/>
    </source>
</evidence>
<dbReference type="Gene3D" id="3.90.180.10">
    <property type="entry name" value="Medium-chain alcohol dehydrogenases, catalytic domain"/>
    <property type="match status" value="1"/>
</dbReference>
<evidence type="ECO:0000256" key="4">
    <source>
        <dbReference type="ARBA" id="ARBA00022857"/>
    </source>
</evidence>
<dbReference type="EMBL" id="LK022848">
    <property type="protein sequence ID" value="CDR02735.1"/>
    <property type="molecule type" value="Genomic_DNA"/>
</dbReference>
<dbReference type="InterPro" id="IPR016035">
    <property type="entry name" value="Acyl_Trfase/lysoPLipase"/>
</dbReference>
<dbReference type="Pfam" id="PF00109">
    <property type="entry name" value="ketoacyl-synt"/>
    <property type="match status" value="1"/>
</dbReference>
<dbReference type="GO" id="GO:0006633">
    <property type="term" value="P:fatty acid biosynthetic process"/>
    <property type="evidence" value="ECO:0007669"/>
    <property type="project" value="InterPro"/>
</dbReference>
<evidence type="ECO:0000256" key="7">
    <source>
        <dbReference type="ARBA" id="ARBA00023315"/>
    </source>
</evidence>
<dbReference type="FunFam" id="1.10.1200.10:FF:000007">
    <property type="entry name" value="Probable polyketide synthase pks17"/>
    <property type="match status" value="1"/>
</dbReference>
<dbReference type="SUPFAM" id="SSF55048">
    <property type="entry name" value="Probable ACP-binding domain of malonyl-CoA ACP transacylase"/>
    <property type="match status" value="1"/>
</dbReference>
<dbReference type="CDD" id="cd05195">
    <property type="entry name" value="enoyl_red"/>
    <property type="match status" value="1"/>
</dbReference>
<dbReference type="InterPro" id="IPR014031">
    <property type="entry name" value="Ketoacyl_synth_C"/>
</dbReference>
<dbReference type="InterPro" id="IPR013154">
    <property type="entry name" value="ADH-like_N"/>
</dbReference>
<dbReference type="InterPro" id="IPR036736">
    <property type="entry name" value="ACP-like_sf"/>
</dbReference>
<dbReference type="SMART" id="SM00829">
    <property type="entry name" value="PKS_ER"/>
    <property type="match status" value="1"/>
</dbReference>
<dbReference type="HOGENOM" id="CLU_000022_16_10_11"/>
<dbReference type="SMART" id="SM00823">
    <property type="entry name" value="PKS_PP"/>
    <property type="match status" value="1"/>
</dbReference>
<keyword evidence="2" id="KW-0597">Phosphoprotein</keyword>
<dbReference type="InterPro" id="IPR006162">
    <property type="entry name" value="Ppantetheine_attach_site"/>
</dbReference>
<gene>
    <name evidence="10" type="ORF">SIRAN895</name>
</gene>
<dbReference type="InterPro" id="IPR013968">
    <property type="entry name" value="PKS_KR"/>
</dbReference>
<protein>
    <submittedName>
        <fullName evidence="10">Modular polyketide synthase</fullName>
    </submittedName>
</protein>
<dbReference type="InterPro" id="IPR014030">
    <property type="entry name" value="Ketoacyl_synth_N"/>
</dbReference>
<dbReference type="CDD" id="cd00833">
    <property type="entry name" value="PKS"/>
    <property type="match status" value="1"/>
</dbReference>
<dbReference type="PROSITE" id="PS00012">
    <property type="entry name" value="PHOSPHOPANTETHEINE"/>
    <property type="match status" value="1"/>
</dbReference>
<evidence type="ECO:0000256" key="5">
    <source>
        <dbReference type="ARBA" id="ARBA00023194"/>
    </source>
</evidence>
<evidence type="ECO:0000313" key="10">
    <source>
        <dbReference type="EMBL" id="CDR02735.1"/>
    </source>
</evidence>
<dbReference type="Pfam" id="PF08240">
    <property type="entry name" value="ADH_N"/>
    <property type="match status" value="1"/>
</dbReference>
<organism evidence="10">
    <name type="scientific">Streptomyces iranensis</name>
    <dbReference type="NCBI Taxonomy" id="576784"/>
    <lineage>
        <taxon>Bacteria</taxon>
        <taxon>Bacillati</taxon>
        <taxon>Actinomycetota</taxon>
        <taxon>Actinomycetes</taxon>
        <taxon>Kitasatosporales</taxon>
        <taxon>Streptomycetaceae</taxon>
        <taxon>Streptomyces</taxon>
        <taxon>Streptomyces violaceusniger group</taxon>
    </lineage>
</organism>
<proteinExistence type="predicted"/>
<sequence length="1820" mass="186543">MRVGPELDLPEVADEPVLAWAEPADLPGALALVQAWLEAAYPAGSRLAVRTRDAVAAAAGDTVAGLTGSGVWGLVRSAMAEHPDAGLALLDDDGRPESAEAVAAALATGEKELALRAGAVLVPRLRTVPGRLELPQGPGAWRLEWAAGGNLDGVQAVAAPDAERPLGAYEVRVAVRATGVNFRDVLKALDMLPADSRQPGGEGAGVVVEVGPEVTGLVPGMRVMGLFPWFGSLAVADARLMVPIPDEWSDVEAAAAPIAYLTAYHALFDLGRVRSGDRVLIHAASGGVGMAAVRLALAAGAEVFATASPPKQAAVAELGVTHIASSRTADFASEFGQVDVVLNSLTGELLDASLGMLAEGGRFVELGKIDIRDPRQVPFDLGDLDPNRVAAMWQRVLETAVPLPVTVWPAAQAGAALRFMSQARHVGKIVLRLPGVGDGAALITGGTGTLGGLVARHLVVRYGIRDLVLASRSGPDAPGADELAAGLEEFGARVRIVAVDLSQRSAVDALVADIPGLAGVVHAAGVLQDMPVTSLTGESLGRVVAAKADAAWHLHEATRDLDLRMFVLFSSLSGLLGGAGQGNYAAANTYLDALAAHRTALGLPAVSIAWGLWEQASGMTGTLTETDRARLARGGGVALPTGQALRLLDAAVAGGEPVVAAGLDVGAVRDAVTSGYALPSVLGDLVRVPRPAAAATQRGGTLARRLAGLGEAERSHVLLDLVREHAAAVLGHGDVGGVESGRAFRDLGFDSLTAVELRNRLAVAAGFALPATLVFDYPTPQVLADYLLAQVTGVAAATPTAVVTERVPTGEPIAVVSMACRYPGGVASPEDLWRLVSEGVDAVGDFPADRGWETESAGYARVGGFLSGAADFDAGFFGVSPREAVAMDPQQRLLLEVSWEALERAGLDPSELRGSDTGVFAGLSAQDYGSALASQRAADGYWLTGNTPSVASGRVSYALGLEGPAVTVDTACSSSLVAMHLAAQALRNGECSLALAGGVTVMATPVMFAEFALQGGLAADGRCKPFSAEADGTGWGEGVGVVVLERLSEAQRLGHPVLAVLRGSAVNQDGASNGLSAPNGPSQERVIRRALADARLSPADVDVVEGHGTGTTLGDPIEAQALLATYGQERPEERPLWLGSVKSNIGHTQAAAGVAGVIKMVESLQRGALPATLHAGEASPHVDWSAGDIRLLTEAQEWESADHPRRAGVSAFGISGTNAHVILEEAPAEPVRTRSALPVVTGGVVPWVLSARSDVALRVLADRLVSVVPAGVDIADVAGSLAASRAGLEFRAVVLGTDREELDRGLAVVEAAGPVTSGPVAWVFPGQGSQWTGMGRELAECSPVFAAVFDEVCAVADPLLGCSLREVMFSGVEVHQTAFTQVAVFAFEAGLAAVARAAGLKPDFVAGHSVGEVTAAFVAGVLTLEDAVRLLVARGALMQALPSGGVMVAVQAGEHEVDLAGVEGRVAVAAVNSSSAVVLSGDREAVEEAIGRLAGRKVRWLEVSHAFHSPLMRPIADELVRVVAGIRFGEPRVPLVSAVTGVVADAVVLGDPGYWVEQALGTVRFHDVVRYLHERGVAGFVEIGPDTVLSSVVHDGGAQVWAASLAERDDAGARRLLAGLAEAWVHGAGVDWARLVPQGGLVTLPTYPFQHRRYWASGSAGADREELEQGLAVVEAAGPATSGPVAWVFPGQGSQWTGMGRELAECSPVFAGVFDEVCAVADPLLGCSLREVMFSGVEVHQTAFTQVAVFAFEAGLAAVARAAGLKPDFVAGHSVGEVTAAFVAGVLTLEDAVRAVGGAGCVDAGVAVGRGDGGGAGGGA</sequence>
<feature type="domain" description="Ketosynthase family 3 (KS3)" evidence="9">
    <location>
        <begin position="810"/>
        <end position="1225"/>
    </location>
</feature>
<dbReference type="SUPFAM" id="SSF50129">
    <property type="entry name" value="GroES-like"/>
    <property type="match status" value="1"/>
</dbReference>
<dbReference type="PANTHER" id="PTHR43775">
    <property type="entry name" value="FATTY ACID SYNTHASE"/>
    <property type="match status" value="1"/>
</dbReference>
<dbReference type="SMART" id="SM00827">
    <property type="entry name" value="PKS_AT"/>
    <property type="match status" value="1"/>
</dbReference>
<dbReference type="Pfam" id="PF16197">
    <property type="entry name" value="KAsynt_C_assoc"/>
    <property type="match status" value="1"/>
</dbReference>
<dbReference type="SUPFAM" id="SSF47336">
    <property type="entry name" value="ACP-like"/>
    <property type="match status" value="1"/>
</dbReference>
<dbReference type="InterPro" id="IPR014043">
    <property type="entry name" value="Acyl_transferase_dom"/>
</dbReference>
<accession>A0A060ZD42</accession>
<dbReference type="SMART" id="SM00825">
    <property type="entry name" value="PKS_KS"/>
    <property type="match status" value="1"/>
</dbReference>
<evidence type="ECO:0000256" key="2">
    <source>
        <dbReference type="ARBA" id="ARBA00022553"/>
    </source>
</evidence>
<dbReference type="InterPro" id="IPR009081">
    <property type="entry name" value="PP-bd_ACP"/>
</dbReference>
<dbReference type="SMART" id="SM00822">
    <property type="entry name" value="PKS_KR"/>
    <property type="match status" value="1"/>
</dbReference>
<dbReference type="GO" id="GO:0031177">
    <property type="term" value="F:phosphopantetheine binding"/>
    <property type="evidence" value="ECO:0007669"/>
    <property type="project" value="InterPro"/>
</dbReference>
<keyword evidence="3" id="KW-0808">Transferase</keyword>
<dbReference type="PROSITE" id="PS52004">
    <property type="entry name" value="KS3_2"/>
    <property type="match status" value="1"/>
</dbReference>
<dbReference type="InterPro" id="IPR036291">
    <property type="entry name" value="NAD(P)-bd_dom_sf"/>
</dbReference>
<evidence type="ECO:0000256" key="3">
    <source>
        <dbReference type="ARBA" id="ARBA00022679"/>
    </source>
</evidence>
<dbReference type="GO" id="GO:0033068">
    <property type="term" value="P:macrolide biosynthetic process"/>
    <property type="evidence" value="ECO:0007669"/>
    <property type="project" value="UniProtKB-ARBA"/>
</dbReference>
<dbReference type="InterPro" id="IPR011032">
    <property type="entry name" value="GroES-like_sf"/>
</dbReference>
<dbReference type="PROSITE" id="PS50075">
    <property type="entry name" value="CARRIER"/>
    <property type="match status" value="1"/>
</dbReference>
<dbReference type="Gene3D" id="3.40.47.10">
    <property type="match status" value="1"/>
</dbReference>
<dbReference type="InterPro" id="IPR001227">
    <property type="entry name" value="Ac_transferase_dom_sf"/>
</dbReference>
<dbReference type="Pfam" id="PF00698">
    <property type="entry name" value="Acyl_transf_1"/>
    <property type="match status" value="2"/>
</dbReference>
<dbReference type="PANTHER" id="PTHR43775:SF51">
    <property type="entry name" value="INACTIVE PHENOLPHTHIOCEROL SYNTHESIS POLYKETIDE SYNTHASE TYPE I PKS1-RELATED"/>
    <property type="match status" value="1"/>
</dbReference>
<keyword evidence="6" id="KW-0511">Multifunctional enzyme</keyword>
<dbReference type="Gene3D" id="3.40.50.720">
    <property type="entry name" value="NAD(P)-binding Rossmann-like Domain"/>
    <property type="match status" value="1"/>
</dbReference>
<dbReference type="Gene3D" id="3.30.70.3290">
    <property type="match status" value="1"/>
</dbReference>
<dbReference type="InterPro" id="IPR016036">
    <property type="entry name" value="Malonyl_transacylase_ACP-bd"/>
</dbReference>
<evidence type="ECO:0000256" key="1">
    <source>
        <dbReference type="ARBA" id="ARBA00022450"/>
    </source>
</evidence>
<keyword evidence="1" id="KW-0596">Phosphopantetheine</keyword>
<dbReference type="InterPro" id="IPR020843">
    <property type="entry name" value="ER"/>
</dbReference>
<keyword evidence="4" id="KW-0521">NADP</keyword>
<dbReference type="InterPro" id="IPR013149">
    <property type="entry name" value="ADH-like_C"/>
</dbReference>
<feature type="domain" description="Carrier" evidence="8">
    <location>
        <begin position="716"/>
        <end position="791"/>
    </location>
</feature>
<dbReference type="InterPro" id="IPR032821">
    <property type="entry name" value="PKS_assoc"/>
</dbReference>
<dbReference type="Gene3D" id="3.40.50.11460">
    <property type="match status" value="1"/>
</dbReference>
<dbReference type="Gene3D" id="1.10.1200.10">
    <property type="entry name" value="ACP-like"/>
    <property type="match status" value="1"/>
</dbReference>
<dbReference type="InterPro" id="IPR020841">
    <property type="entry name" value="PKS_Beta-ketoAc_synthase_dom"/>
</dbReference>
<keyword evidence="7" id="KW-0012">Acyltransferase</keyword>
<dbReference type="SMART" id="SM01294">
    <property type="entry name" value="PKS_PP_betabranch"/>
    <property type="match status" value="1"/>
</dbReference>
<reference evidence="10" key="1">
    <citation type="submission" date="2014-05" db="EMBL/GenBank/DDBJ databases">
        <authorList>
            <person name="Horn Fabian"/>
        </authorList>
    </citation>
    <scope>NUCLEOTIDE SEQUENCE</scope>
</reference>
<dbReference type="InterPro" id="IPR057326">
    <property type="entry name" value="KR_dom"/>
</dbReference>
<dbReference type="GO" id="GO:0004315">
    <property type="term" value="F:3-oxoacyl-[acyl-carrier-protein] synthase activity"/>
    <property type="evidence" value="ECO:0007669"/>
    <property type="project" value="InterPro"/>
</dbReference>
<dbReference type="GO" id="GO:0016491">
    <property type="term" value="F:oxidoreductase activity"/>
    <property type="evidence" value="ECO:0007669"/>
    <property type="project" value="InterPro"/>
</dbReference>
<dbReference type="CDD" id="cd08956">
    <property type="entry name" value="KR_3_FAS_SDR_x"/>
    <property type="match status" value="1"/>
</dbReference>
<keyword evidence="5" id="KW-0045">Antibiotic biosynthesis</keyword>
<dbReference type="SUPFAM" id="SSF51735">
    <property type="entry name" value="NAD(P)-binding Rossmann-fold domains"/>
    <property type="match status" value="3"/>
</dbReference>
<dbReference type="Gene3D" id="3.40.366.10">
    <property type="entry name" value="Malonyl-Coenzyme A Acyl Carrier Protein, domain 2"/>
    <property type="match status" value="2"/>
</dbReference>
<dbReference type="PROSITE" id="PS00606">
    <property type="entry name" value="KS3_1"/>
    <property type="match status" value="1"/>
</dbReference>
<dbReference type="SUPFAM" id="SSF53901">
    <property type="entry name" value="Thiolase-like"/>
    <property type="match status" value="1"/>
</dbReference>
<evidence type="ECO:0000259" key="8">
    <source>
        <dbReference type="PROSITE" id="PS50075"/>
    </source>
</evidence>
<evidence type="ECO:0000259" key="9">
    <source>
        <dbReference type="PROSITE" id="PS52004"/>
    </source>
</evidence>
<dbReference type="InterPro" id="IPR016039">
    <property type="entry name" value="Thiolase-like"/>
</dbReference>
<dbReference type="SUPFAM" id="SSF52151">
    <property type="entry name" value="FabD/lysophospholipase-like"/>
    <property type="match status" value="2"/>
</dbReference>
<dbReference type="InterPro" id="IPR018201">
    <property type="entry name" value="Ketoacyl_synth_AS"/>
</dbReference>
<dbReference type="FunFam" id="3.40.47.10:FF:000019">
    <property type="entry name" value="Polyketide synthase type I"/>
    <property type="match status" value="1"/>
</dbReference>
<dbReference type="Pfam" id="PF22953">
    <property type="entry name" value="SpnB_Rossmann"/>
    <property type="match status" value="1"/>
</dbReference>